<feature type="compositionally biased region" description="Basic and acidic residues" evidence="1">
    <location>
        <begin position="642"/>
        <end position="651"/>
    </location>
</feature>
<dbReference type="InterPro" id="IPR000082">
    <property type="entry name" value="SEA_dom"/>
</dbReference>
<feature type="compositionally biased region" description="Low complexity" evidence="1">
    <location>
        <begin position="484"/>
        <end position="499"/>
    </location>
</feature>
<keyword evidence="4" id="KW-1185">Reference proteome</keyword>
<dbReference type="InterPro" id="IPR036364">
    <property type="entry name" value="SEA_dom_sf"/>
</dbReference>
<feature type="region of interest" description="Disordered" evidence="1">
    <location>
        <begin position="567"/>
        <end position="651"/>
    </location>
</feature>
<name>A0A915Q1E0_9BILA</name>
<evidence type="ECO:0000256" key="2">
    <source>
        <dbReference type="SAM" id="Phobius"/>
    </source>
</evidence>
<dbReference type="WBParaSite" id="sdigi.contig45.g2813.t1">
    <property type="protein sequence ID" value="sdigi.contig45.g2813.t1"/>
    <property type="gene ID" value="sdigi.contig45.g2813"/>
</dbReference>
<protein>
    <submittedName>
        <fullName evidence="5">SEA domain-containing protein</fullName>
    </submittedName>
</protein>
<organism evidence="4 5">
    <name type="scientific">Setaria digitata</name>
    <dbReference type="NCBI Taxonomy" id="48799"/>
    <lineage>
        <taxon>Eukaryota</taxon>
        <taxon>Metazoa</taxon>
        <taxon>Ecdysozoa</taxon>
        <taxon>Nematoda</taxon>
        <taxon>Chromadorea</taxon>
        <taxon>Rhabditida</taxon>
        <taxon>Spirurina</taxon>
        <taxon>Spiruromorpha</taxon>
        <taxon>Filarioidea</taxon>
        <taxon>Setariidae</taxon>
        <taxon>Setaria</taxon>
    </lineage>
</organism>
<feature type="region of interest" description="Disordered" evidence="1">
    <location>
        <begin position="455"/>
        <end position="506"/>
    </location>
</feature>
<dbReference type="PROSITE" id="PS50024">
    <property type="entry name" value="SEA"/>
    <property type="match status" value="1"/>
</dbReference>
<evidence type="ECO:0000259" key="3">
    <source>
        <dbReference type="PROSITE" id="PS50024"/>
    </source>
</evidence>
<keyword evidence="2" id="KW-1133">Transmembrane helix</keyword>
<feature type="transmembrane region" description="Helical" evidence="2">
    <location>
        <begin position="784"/>
        <end position="807"/>
    </location>
</feature>
<feature type="region of interest" description="Disordered" evidence="1">
    <location>
        <begin position="12"/>
        <end position="31"/>
    </location>
</feature>
<dbReference type="Gene3D" id="3.30.70.960">
    <property type="entry name" value="SEA domain"/>
    <property type="match status" value="1"/>
</dbReference>
<evidence type="ECO:0000256" key="1">
    <source>
        <dbReference type="SAM" id="MobiDB-lite"/>
    </source>
</evidence>
<sequence>MTFLSNISAITQSVESGNDTERATSLPSLPQSSLLPVQLKSSFESETNRPSFDKSLLPSETVMLRERTFPFPEIKRARELGAADLTNPEQKFPLLTLPFTTETDRGATATITSEIDEEFEYPDQQNSTQPKTDKDEVKEISTLEGIEVPQVDLMLKSTRRTDDKTDESMDDTLPPEVRAADPFATTVTEDLTLFTSQENITNIIQNNFDSKLNSPGANNFGNNSDDANTSKAIEVGQTDALEKDFVTVDVGIVFTTSSSSSPEFEHETIMIGTSDGTTTVPEISSFRQEMTEEIKVAVPEEQGKNTALYSADVFGTPTMEPVPNVFVATTGDTSLLAEQTTATESIPTVELVPTVTLLEVHSPSHHVSADVFSTEPSTTPFVEMKQESEMSKFSTTLAKLLPTTTAFNFAETLENEQEQVHEDENLFVGDKALFNQAEFMKASQDSSTISAFSTTTENSEENFGVPGFSRIERPGPEATEEISQAEADAAAHSPSAQSSNIGPEVQTGIPVGITGDHKNLDEHQNGKQTSIEELHTTGNSFEESSELKDISVVDDTFHVQTGIKAADQTLSPVTDERKSELGPTVQPEPPREPVPEISGLGTPEANLEPNVSGSEPESATESNGPRSNEDDSNGILHTHHTHVTDSRDAKEGTYKTPFSFRITSIDYIPEFSDLNSGKYKKLRDQLLPDLEEIFGSIFGHIYEGTHLVSFLKGSVVVDGIVYTSAKPDDMEQLATEFEQQITAKNLQIGGNDVDARSIALDGYVSKNYVERIHEGYTSGSTSSYIVGGGIAIGILAILLIAFTVIAMNNRRTNGTMKLKEENIAMAEDSRSMWQSATAPVNLCVLCLCESVLDSIGGCRNVTNINVLAIISDDVRFNWARMGYGNGRTIQGGTTTNTQPPMVMIGSQMTAVNTHAAARAMQPRP</sequence>
<keyword evidence="2" id="KW-0472">Membrane</keyword>
<dbReference type="Pfam" id="PF01390">
    <property type="entry name" value="SEA"/>
    <property type="match status" value="1"/>
</dbReference>
<proteinExistence type="predicted"/>
<keyword evidence="2" id="KW-0812">Transmembrane</keyword>
<evidence type="ECO:0000313" key="4">
    <source>
        <dbReference type="Proteomes" id="UP000887581"/>
    </source>
</evidence>
<accession>A0A915Q1E0</accession>
<reference evidence="5" key="1">
    <citation type="submission" date="2022-11" db="UniProtKB">
        <authorList>
            <consortium name="WormBaseParasite"/>
        </authorList>
    </citation>
    <scope>IDENTIFICATION</scope>
</reference>
<dbReference type="SUPFAM" id="SSF82671">
    <property type="entry name" value="SEA domain"/>
    <property type="match status" value="1"/>
</dbReference>
<dbReference type="Proteomes" id="UP000887581">
    <property type="component" value="Unplaced"/>
</dbReference>
<feature type="domain" description="SEA" evidence="3">
    <location>
        <begin position="652"/>
        <end position="765"/>
    </location>
</feature>
<evidence type="ECO:0000313" key="5">
    <source>
        <dbReference type="WBParaSite" id="sdigi.contig45.g2813.t1"/>
    </source>
</evidence>
<dbReference type="AlphaFoldDB" id="A0A915Q1E0"/>
<feature type="compositionally biased region" description="Polar residues" evidence="1">
    <location>
        <begin position="609"/>
        <end position="626"/>
    </location>
</feature>